<protein>
    <submittedName>
        <fullName evidence="3">HNHc domain containing protein</fullName>
    </submittedName>
</protein>
<dbReference type="CDD" id="cd00085">
    <property type="entry name" value="HNHc"/>
    <property type="match status" value="1"/>
</dbReference>
<dbReference type="InterPro" id="IPR003615">
    <property type="entry name" value="HNH_nuc"/>
</dbReference>
<feature type="region of interest" description="Disordered" evidence="1">
    <location>
        <begin position="1"/>
        <end position="72"/>
    </location>
</feature>
<dbReference type="InterPro" id="IPR002711">
    <property type="entry name" value="HNH"/>
</dbReference>
<reference evidence="3" key="1">
    <citation type="submission" date="2020-04" db="EMBL/GenBank/DDBJ databases">
        <authorList>
            <person name="Chiriac C."/>
            <person name="Salcher M."/>
            <person name="Ghai R."/>
            <person name="Kavagutti S V."/>
        </authorList>
    </citation>
    <scope>NUCLEOTIDE SEQUENCE</scope>
</reference>
<evidence type="ECO:0000259" key="2">
    <source>
        <dbReference type="SMART" id="SM00507"/>
    </source>
</evidence>
<feature type="domain" description="HNH nuclease" evidence="2">
    <location>
        <begin position="75"/>
        <end position="130"/>
    </location>
</feature>
<dbReference type="GO" id="GO:0004519">
    <property type="term" value="F:endonuclease activity"/>
    <property type="evidence" value="ECO:0007669"/>
    <property type="project" value="InterPro"/>
</dbReference>
<dbReference type="SMART" id="SM00507">
    <property type="entry name" value="HNHc"/>
    <property type="match status" value="1"/>
</dbReference>
<gene>
    <name evidence="3" type="ORF">UFOVP795_13</name>
</gene>
<dbReference type="Gene3D" id="3.40.50.300">
    <property type="entry name" value="P-loop containing nucleotide triphosphate hydrolases"/>
    <property type="match status" value="1"/>
</dbReference>
<dbReference type="Pfam" id="PF20441">
    <property type="entry name" value="TerL_nuclease"/>
    <property type="match status" value="1"/>
</dbReference>
<feature type="compositionally biased region" description="Polar residues" evidence="1">
    <location>
        <begin position="1"/>
        <end position="20"/>
    </location>
</feature>
<dbReference type="EMBL" id="LR796739">
    <property type="protein sequence ID" value="CAB4163037.1"/>
    <property type="molecule type" value="Genomic_DNA"/>
</dbReference>
<organism evidence="3">
    <name type="scientific">uncultured Caudovirales phage</name>
    <dbReference type="NCBI Taxonomy" id="2100421"/>
    <lineage>
        <taxon>Viruses</taxon>
        <taxon>Duplodnaviria</taxon>
        <taxon>Heunggongvirae</taxon>
        <taxon>Uroviricota</taxon>
        <taxon>Caudoviricetes</taxon>
        <taxon>Peduoviridae</taxon>
        <taxon>Maltschvirus</taxon>
        <taxon>Maltschvirus maltsch</taxon>
    </lineage>
</organism>
<dbReference type="GO" id="GO:0003676">
    <property type="term" value="F:nucleic acid binding"/>
    <property type="evidence" value="ECO:0007669"/>
    <property type="project" value="InterPro"/>
</dbReference>
<sequence length="657" mass="72961">MGGYRTRSNQLISNIENKTNTTDRDGHETTPTTNTTNRSEARAVVQMPRQRRTHNTQQQGNYTKRHKARSTSEFKRNRLVLLKDQPLCHWCNTRTATTADHLIEIDRYPTDQAGINSLDNLVAACKPCNSSRGARYGNLKRKGITEQTPTININNTRNRIFIHETPAPDSPLSLSNKGYNGLALISADQPVHKHTAPYKPRLETAVERDGTYLADGVTRWAREYLNCDLMDWQRYIVGGVMAHDEHGNLLARQALVSVARQNGKSKLLESLVGFWCTEMPKLRGEPQTIITTAHKLDLAIELFHKVAPVLEQHFGAILTWAVGRNEANLPDGTRWLVRAATPTSFHGLTADLVAIDELWAVSPDSVSVGCLPTMRTRKSPLLFMTSTSGDESSAEMLRWREQGLRAIDDNKTGSFYFAEYSPDATTNPMTVEAWLQANPAIGHTLSVDVLQAEAEQPNRAAFLRSSVNLWVASSNSWLEPGVWEKLKTDKPMPNGGVLSIEISQDESRFVGVRAVANSDGVVHVCQQFVKDTLAECWQAVDDVCKDTTTRLLITPAFEMSLPMKYAGRSQMVGNRELNRWTAATRSAIIEGRIIHDGSKLLDQHVARAVAVKNQGQLTLSSLRSPGAIDMARCLVFAFSLANKPVSMGKPMIVVASR</sequence>
<dbReference type="InterPro" id="IPR046462">
    <property type="entry name" value="TerL_nuclease"/>
</dbReference>
<evidence type="ECO:0000256" key="1">
    <source>
        <dbReference type="SAM" id="MobiDB-lite"/>
    </source>
</evidence>
<dbReference type="GO" id="GO:0008270">
    <property type="term" value="F:zinc ion binding"/>
    <property type="evidence" value="ECO:0007669"/>
    <property type="project" value="InterPro"/>
</dbReference>
<evidence type="ECO:0000313" key="3">
    <source>
        <dbReference type="EMBL" id="CAB4163037.1"/>
    </source>
</evidence>
<dbReference type="InterPro" id="IPR027417">
    <property type="entry name" value="P-loop_NTPase"/>
</dbReference>
<proteinExistence type="predicted"/>
<dbReference type="PANTHER" id="PTHR41287">
    <property type="match status" value="1"/>
</dbReference>
<dbReference type="Pfam" id="PF01844">
    <property type="entry name" value="HNH"/>
    <property type="match status" value="1"/>
</dbReference>
<dbReference type="Gene3D" id="1.10.30.50">
    <property type="match status" value="1"/>
</dbReference>
<dbReference type="PANTHER" id="PTHR41287:SF1">
    <property type="entry name" value="PROTEIN YMFN"/>
    <property type="match status" value="1"/>
</dbReference>
<name>A0A6J5NVL9_9CAUD</name>
<accession>A0A6J5NVL9</accession>
<dbReference type="InterPro" id="IPR005021">
    <property type="entry name" value="Terminase_largesu-like"/>
</dbReference>